<accession>A0ABS0HQI6</accession>
<proteinExistence type="predicted"/>
<name>A0ABS0HQI6_9HYPH</name>
<comment type="caution">
    <text evidence="1">The sequence shown here is derived from an EMBL/GenBank/DDBJ whole genome shotgun (WGS) entry which is preliminary data.</text>
</comment>
<dbReference type="Proteomes" id="UP000611708">
    <property type="component" value="Unassembled WGS sequence"/>
</dbReference>
<dbReference type="GO" id="GO:0004519">
    <property type="term" value="F:endonuclease activity"/>
    <property type="evidence" value="ECO:0007669"/>
    <property type="project" value="UniProtKB-KW"/>
</dbReference>
<keyword evidence="1" id="KW-0255">Endonuclease</keyword>
<dbReference type="EMBL" id="JADQDN010000002">
    <property type="protein sequence ID" value="MBF9195526.1"/>
    <property type="molecule type" value="Genomic_DNA"/>
</dbReference>
<keyword evidence="2" id="KW-1185">Reference proteome</keyword>
<gene>
    <name evidence="1" type="ORF">I2H36_05725</name>
</gene>
<sequence>MIRDIFDRFYTPGATEFEFGREEIARSAASLEFEPPKNLGDVIYSFRYRNRLPQEILDTQPEGKHWLILGAGDARYRFRLSDLAYIYPSKGLLVRKIPDATPEIIAQYALTDEQALLAKIRYNRLIDIFLGITAYSLQNHLRTKIANYGQIEIDELYVGVDARGAQYIVPVQAKSGKDVLGVIQTIQDTVFCASQPKYARCIPRPVSAQFMPNDIIAMFELNFDGNDVSIVRERHYRLSDASQISADDLKKYGLPEPD</sequence>
<evidence type="ECO:0000313" key="1">
    <source>
        <dbReference type="EMBL" id="MBF9195526.1"/>
    </source>
</evidence>
<protein>
    <submittedName>
        <fullName evidence="1">Endonuclease</fullName>
    </submittedName>
</protein>
<reference evidence="1 2" key="1">
    <citation type="submission" date="2020-11" db="EMBL/GenBank/DDBJ databases">
        <authorList>
            <person name="Kim M.K."/>
        </authorList>
    </citation>
    <scope>NUCLEOTIDE SEQUENCE [LARGE SCALE GENOMIC DNA]</scope>
    <source>
        <strain evidence="1 2">BT290</strain>
    </source>
</reference>
<evidence type="ECO:0000313" key="2">
    <source>
        <dbReference type="Proteomes" id="UP000611708"/>
    </source>
</evidence>
<keyword evidence="1" id="KW-0378">Hydrolase</keyword>
<keyword evidence="1" id="KW-0540">Nuclease</keyword>
<organism evidence="1 2">
    <name type="scientific">Microvirga terrestris</name>
    <dbReference type="NCBI Taxonomy" id="2791024"/>
    <lineage>
        <taxon>Bacteria</taxon>
        <taxon>Pseudomonadati</taxon>
        <taxon>Pseudomonadota</taxon>
        <taxon>Alphaproteobacteria</taxon>
        <taxon>Hyphomicrobiales</taxon>
        <taxon>Methylobacteriaceae</taxon>
        <taxon>Microvirga</taxon>
    </lineage>
</organism>